<dbReference type="Pfam" id="PF00571">
    <property type="entry name" value="CBS"/>
    <property type="match status" value="1"/>
</dbReference>
<evidence type="ECO:0000256" key="10">
    <source>
        <dbReference type="SAM" id="Phobius"/>
    </source>
</evidence>
<dbReference type="InterPro" id="IPR016169">
    <property type="entry name" value="FAD-bd_PCMH_sub2"/>
</dbReference>
<comment type="subcellular location">
    <subcellularLocation>
        <location evidence="1">Cell membrane</location>
        <topology evidence="1">Multi-pass membrane protein</topology>
    </subcellularLocation>
</comment>
<evidence type="ECO:0000313" key="14">
    <source>
        <dbReference type="Proteomes" id="UP000295334"/>
    </source>
</evidence>
<keyword evidence="4" id="KW-0677">Repeat</keyword>
<dbReference type="SUPFAM" id="SSF54631">
    <property type="entry name" value="CBS-domain pair"/>
    <property type="match status" value="1"/>
</dbReference>
<dbReference type="InterPro" id="IPR005170">
    <property type="entry name" value="Transptr-assoc_dom"/>
</dbReference>
<protein>
    <submittedName>
        <fullName evidence="13">HlyC/CorC family transporter</fullName>
    </submittedName>
</protein>
<evidence type="ECO:0000256" key="6">
    <source>
        <dbReference type="ARBA" id="ARBA00023122"/>
    </source>
</evidence>
<dbReference type="RefSeq" id="WP_131450257.1">
    <property type="nucleotide sequence ID" value="NZ_SJZI01000050.1"/>
</dbReference>
<evidence type="ECO:0000256" key="1">
    <source>
        <dbReference type="ARBA" id="ARBA00004651"/>
    </source>
</evidence>
<dbReference type="PROSITE" id="PS51371">
    <property type="entry name" value="CBS"/>
    <property type="match status" value="1"/>
</dbReference>
<dbReference type="Proteomes" id="UP000295334">
    <property type="component" value="Unassembled WGS sequence"/>
</dbReference>
<dbReference type="InterPro" id="IPR044751">
    <property type="entry name" value="Ion_transp-like_CBS"/>
</dbReference>
<dbReference type="GO" id="GO:0005886">
    <property type="term" value="C:plasma membrane"/>
    <property type="evidence" value="ECO:0007669"/>
    <property type="project" value="UniProtKB-SubCell"/>
</dbReference>
<dbReference type="GO" id="GO:0050660">
    <property type="term" value="F:flavin adenine dinucleotide binding"/>
    <property type="evidence" value="ECO:0007669"/>
    <property type="project" value="InterPro"/>
</dbReference>
<evidence type="ECO:0000313" key="13">
    <source>
        <dbReference type="EMBL" id="TCJ12500.1"/>
    </source>
</evidence>
<dbReference type="SUPFAM" id="SSF56176">
    <property type="entry name" value="FAD-binding/transporter-associated domain-like"/>
    <property type="match status" value="1"/>
</dbReference>
<feature type="domain" description="CBS" evidence="11">
    <location>
        <begin position="279"/>
        <end position="336"/>
    </location>
</feature>
<dbReference type="AlphaFoldDB" id="A0A4R1B4V0"/>
<evidence type="ECO:0000256" key="7">
    <source>
        <dbReference type="ARBA" id="ARBA00023136"/>
    </source>
</evidence>
<gene>
    <name evidence="13" type="ORF">EPD60_14590</name>
</gene>
<evidence type="ECO:0000256" key="9">
    <source>
        <dbReference type="PROSITE-ProRule" id="PRU01193"/>
    </source>
</evidence>
<evidence type="ECO:0000256" key="8">
    <source>
        <dbReference type="PROSITE-ProRule" id="PRU00703"/>
    </source>
</evidence>
<proteinExistence type="predicted"/>
<evidence type="ECO:0000259" key="11">
    <source>
        <dbReference type="PROSITE" id="PS51371"/>
    </source>
</evidence>
<keyword evidence="14" id="KW-1185">Reference proteome</keyword>
<comment type="caution">
    <text evidence="13">The sequence shown here is derived from an EMBL/GenBank/DDBJ whole genome shotgun (WGS) entry which is preliminary data.</text>
</comment>
<feature type="domain" description="CNNM transmembrane" evidence="12">
    <location>
        <begin position="1"/>
        <end position="196"/>
    </location>
</feature>
<keyword evidence="5 9" id="KW-1133">Transmembrane helix</keyword>
<dbReference type="PANTHER" id="PTHR43099">
    <property type="entry name" value="UPF0053 PROTEIN YRKA"/>
    <property type="match status" value="1"/>
</dbReference>
<dbReference type="Gene3D" id="3.10.580.10">
    <property type="entry name" value="CBS-domain"/>
    <property type="match status" value="1"/>
</dbReference>
<keyword evidence="6 8" id="KW-0129">CBS domain</keyword>
<dbReference type="InterPro" id="IPR002550">
    <property type="entry name" value="CNNM"/>
</dbReference>
<feature type="transmembrane region" description="Helical" evidence="10">
    <location>
        <begin position="6"/>
        <end position="26"/>
    </location>
</feature>
<keyword evidence="3 9" id="KW-0812">Transmembrane</keyword>
<evidence type="ECO:0000259" key="12">
    <source>
        <dbReference type="PROSITE" id="PS51846"/>
    </source>
</evidence>
<dbReference type="Gene3D" id="3.30.465.10">
    <property type="match status" value="1"/>
</dbReference>
<reference evidence="13 14" key="1">
    <citation type="submission" date="2019-03" db="EMBL/GenBank/DDBJ databases">
        <authorList>
            <person name="Kim M.K.M."/>
        </authorList>
    </citation>
    <scope>NUCLEOTIDE SEQUENCE [LARGE SCALE GENOMIC DNA]</scope>
    <source>
        <strain evidence="13 14">17J68-12</strain>
    </source>
</reference>
<dbReference type="PANTHER" id="PTHR43099:SF2">
    <property type="entry name" value="UPF0053 PROTEIN YRKA"/>
    <property type="match status" value="1"/>
</dbReference>
<name>A0A4R1B4V0_9BACT</name>
<sequence length="435" mass="49326">MEVFILLGLILLNGLFVMSEIALVSVKKARLEVMADKGDDRARSALDLSQNPEIFLSAAQIGITLIAILTGVYSGEKFGAYIEPFFERFDSLRPYAKGLSTTLVVILVTFLSIVFGELIPKRIGLQRAERIAKMMAAPMRIFAKITHPFVWILNKTSNSFFRIFNIRTVSDDTVTEEEIKAIITEGSEAGTIEEEEREMIERIFHLGDRNITSLMTHRSDMACFDLTDVTLQVRERIIAEPHSIYPVCEGDVDNMKGIVSIKDLYVAADLTDLTHLRSIMKPALFVPNNNSAYQVMEKLRATKNYAAFIVDEYGSVLGMITLTDIMEAIIGDIPDTDDVEDYEIVAREDGTYLVDAQINFYDFLSYFDKTEYLDDEYQFDTLAGCILHELERIPHTGDTLEWKIFHIEIIDMDGHRIDKVLVKAELPPEESEVEE</sequence>
<evidence type="ECO:0000256" key="2">
    <source>
        <dbReference type="ARBA" id="ARBA00022475"/>
    </source>
</evidence>
<dbReference type="InterPro" id="IPR046342">
    <property type="entry name" value="CBS_dom_sf"/>
</dbReference>
<dbReference type="InterPro" id="IPR036318">
    <property type="entry name" value="FAD-bd_PCMH-like_sf"/>
</dbReference>
<accession>A0A4R1B4V0</accession>
<evidence type="ECO:0000256" key="3">
    <source>
        <dbReference type="ARBA" id="ARBA00022692"/>
    </source>
</evidence>
<organism evidence="13 14">
    <name type="scientific">Flaviaesturariibacter flavus</name>
    <dbReference type="NCBI Taxonomy" id="2502780"/>
    <lineage>
        <taxon>Bacteria</taxon>
        <taxon>Pseudomonadati</taxon>
        <taxon>Bacteroidota</taxon>
        <taxon>Chitinophagia</taxon>
        <taxon>Chitinophagales</taxon>
        <taxon>Chitinophagaceae</taxon>
        <taxon>Flaviaestuariibacter</taxon>
    </lineage>
</organism>
<feature type="transmembrane region" description="Helical" evidence="10">
    <location>
        <begin position="95"/>
        <end position="119"/>
    </location>
</feature>
<dbReference type="InterPro" id="IPR051676">
    <property type="entry name" value="UPF0053_domain"/>
</dbReference>
<evidence type="ECO:0000256" key="4">
    <source>
        <dbReference type="ARBA" id="ARBA00022737"/>
    </source>
</evidence>
<dbReference type="OrthoDB" id="9798188at2"/>
<evidence type="ECO:0000256" key="5">
    <source>
        <dbReference type="ARBA" id="ARBA00022989"/>
    </source>
</evidence>
<dbReference type="CDD" id="cd04590">
    <property type="entry name" value="CBS_pair_CorC_HlyC_assoc"/>
    <property type="match status" value="1"/>
</dbReference>
<dbReference type="Pfam" id="PF01595">
    <property type="entry name" value="CNNM"/>
    <property type="match status" value="1"/>
</dbReference>
<keyword evidence="7 9" id="KW-0472">Membrane</keyword>
<dbReference type="Pfam" id="PF03471">
    <property type="entry name" value="CorC_HlyC"/>
    <property type="match status" value="1"/>
</dbReference>
<dbReference type="InterPro" id="IPR000644">
    <property type="entry name" value="CBS_dom"/>
</dbReference>
<keyword evidence="2" id="KW-1003">Cell membrane</keyword>
<dbReference type="EMBL" id="SJZI01000050">
    <property type="protein sequence ID" value="TCJ12500.1"/>
    <property type="molecule type" value="Genomic_DNA"/>
</dbReference>
<dbReference type="PROSITE" id="PS51846">
    <property type="entry name" value="CNNM"/>
    <property type="match status" value="1"/>
</dbReference>
<dbReference type="SMART" id="SM01091">
    <property type="entry name" value="CorC_HlyC"/>
    <property type="match status" value="1"/>
</dbReference>